<reference evidence="5" key="1">
    <citation type="submission" date="2013-08" db="EMBL/GenBank/DDBJ databases">
        <title>Gene expansion shapes genome architecture in the human pathogen Lichtheimia corymbifera: an evolutionary genomics analysis in the ancient terrestrial Mucorales (Mucoromycotina).</title>
        <authorList>
            <person name="Schwartze V.U."/>
            <person name="Winter S."/>
            <person name="Shelest E."/>
            <person name="Marcet-Houben M."/>
            <person name="Horn F."/>
            <person name="Wehner S."/>
            <person name="Hoffmann K."/>
            <person name="Riege K."/>
            <person name="Sammeth M."/>
            <person name="Nowrousian M."/>
            <person name="Valiante V."/>
            <person name="Linde J."/>
            <person name="Jacobsen I.D."/>
            <person name="Marz M."/>
            <person name="Brakhage A.A."/>
            <person name="Gabaldon T."/>
            <person name="Bocker S."/>
            <person name="Voigt K."/>
        </authorList>
    </citation>
    <scope>NUCLEOTIDE SEQUENCE [LARGE SCALE GENOMIC DNA]</scope>
    <source>
        <strain evidence="5">FSU 9682</strain>
    </source>
</reference>
<dbReference type="AlphaFoldDB" id="A0A068S0V5"/>
<dbReference type="VEuPathDB" id="FungiDB:LCOR_06738.1"/>
<feature type="region of interest" description="Disordered" evidence="3">
    <location>
        <begin position="99"/>
        <end position="135"/>
    </location>
</feature>
<dbReference type="SMART" id="SM00298">
    <property type="entry name" value="CHROMO"/>
    <property type="match status" value="1"/>
</dbReference>
<gene>
    <name evidence="5" type="ORF">LCOR_06738.1</name>
</gene>
<dbReference type="CDD" id="cd00024">
    <property type="entry name" value="CD_CSD"/>
    <property type="match status" value="1"/>
</dbReference>
<dbReference type="PROSITE" id="PS50013">
    <property type="entry name" value="CHROMO_2"/>
    <property type="match status" value="1"/>
</dbReference>
<dbReference type="InterPro" id="IPR023780">
    <property type="entry name" value="Chromo_domain"/>
</dbReference>
<organism evidence="5 6">
    <name type="scientific">Lichtheimia corymbifera JMRC:FSU:9682</name>
    <dbReference type="NCBI Taxonomy" id="1263082"/>
    <lineage>
        <taxon>Eukaryota</taxon>
        <taxon>Fungi</taxon>
        <taxon>Fungi incertae sedis</taxon>
        <taxon>Mucoromycota</taxon>
        <taxon>Mucoromycotina</taxon>
        <taxon>Mucoromycetes</taxon>
        <taxon>Mucorales</taxon>
        <taxon>Lichtheimiaceae</taxon>
        <taxon>Lichtheimia</taxon>
    </lineage>
</organism>
<dbReference type="InterPro" id="IPR023779">
    <property type="entry name" value="Chromodomain_CS"/>
</dbReference>
<dbReference type="STRING" id="1263082.A0A068S0V5"/>
<accession>A0A068S0V5</accession>
<feature type="compositionally biased region" description="Basic and acidic residues" evidence="3">
    <location>
        <begin position="124"/>
        <end position="133"/>
    </location>
</feature>
<proteinExistence type="predicted"/>
<feature type="compositionally biased region" description="Acidic residues" evidence="3">
    <location>
        <begin position="32"/>
        <end position="46"/>
    </location>
</feature>
<dbReference type="EMBL" id="CBTN010000031">
    <property type="protein sequence ID" value="CDH55615.1"/>
    <property type="molecule type" value="Genomic_DNA"/>
</dbReference>
<dbReference type="Proteomes" id="UP000027586">
    <property type="component" value="Unassembled WGS sequence"/>
</dbReference>
<evidence type="ECO:0000313" key="6">
    <source>
        <dbReference type="Proteomes" id="UP000027586"/>
    </source>
</evidence>
<feature type="compositionally biased region" description="Basic and acidic residues" evidence="3">
    <location>
        <begin position="7"/>
        <end position="23"/>
    </location>
</feature>
<dbReference type="Gene3D" id="2.40.50.40">
    <property type="match status" value="1"/>
</dbReference>
<evidence type="ECO:0000256" key="1">
    <source>
        <dbReference type="ARBA" id="ARBA00004123"/>
    </source>
</evidence>
<feature type="domain" description="Chromo" evidence="4">
    <location>
        <begin position="46"/>
        <end position="107"/>
    </location>
</feature>
<feature type="region of interest" description="Disordered" evidence="3">
    <location>
        <begin position="1"/>
        <end position="46"/>
    </location>
</feature>
<dbReference type="GO" id="GO:0005634">
    <property type="term" value="C:nucleus"/>
    <property type="evidence" value="ECO:0007669"/>
    <property type="project" value="UniProtKB-SubCell"/>
</dbReference>
<dbReference type="Pfam" id="PF00385">
    <property type="entry name" value="Chromo"/>
    <property type="match status" value="1"/>
</dbReference>
<dbReference type="SUPFAM" id="SSF54160">
    <property type="entry name" value="Chromo domain-like"/>
    <property type="match status" value="1"/>
</dbReference>
<evidence type="ECO:0000256" key="3">
    <source>
        <dbReference type="SAM" id="MobiDB-lite"/>
    </source>
</evidence>
<comment type="caution">
    <text evidence="5">The sequence shown here is derived from an EMBL/GenBank/DDBJ whole genome shotgun (WGS) entry which is preliminary data.</text>
</comment>
<keyword evidence="6" id="KW-1185">Reference proteome</keyword>
<dbReference type="InterPro" id="IPR051219">
    <property type="entry name" value="Heterochromatin_chromo-domain"/>
</dbReference>
<evidence type="ECO:0000313" key="5">
    <source>
        <dbReference type="EMBL" id="CDH55615.1"/>
    </source>
</evidence>
<dbReference type="PROSITE" id="PS00598">
    <property type="entry name" value="CHROMO_1"/>
    <property type="match status" value="1"/>
</dbReference>
<evidence type="ECO:0000256" key="2">
    <source>
        <dbReference type="ARBA" id="ARBA00023242"/>
    </source>
</evidence>
<sequence>MLPNSRKARELARARREMAKEEAADMVPVPESESDEQQDEEEEGVYEVERIVDHRMSRRYPGTKEYLIKWKNYDEDSNTWENEKNVFSEELMKKYWDEKNKERKDKKRSTALSSSSMKKKKKQARDNDTKVEVSIHPPSGLEWEDAKRVVHIFADKTSELFGRVEWSDNQTTLHRTSILRDEIPGLVRSSTFMKSILHLPRHNDLQPGIT</sequence>
<dbReference type="InterPro" id="IPR016197">
    <property type="entry name" value="Chromo-like_dom_sf"/>
</dbReference>
<protein>
    <recommendedName>
        <fullName evidence="4">Chromo domain-containing protein</fullName>
    </recommendedName>
</protein>
<comment type="subcellular location">
    <subcellularLocation>
        <location evidence="1">Nucleus</location>
    </subcellularLocation>
</comment>
<dbReference type="OrthoDB" id="433924at2759"/>
<dbReference type="InterPro" id="IPR000953">
    <property type="entry name" value="Chromo/chromo_shadow_dom"/>
</dbReference>
<evidence type="ECO:0000259" key="4">
    <source>
        <dbReference type="PROSITE" id="PS50013"/>
    </source>
</evidence>
<name>A0A068S0V5_9FUNG</name>
<keyword evidence="2" id="KW-0539">Nucleus</keyword>
<dbReference type="PANTHER" id="PTHR22812">
    <property type="entry name" value="CHROMOBOX PROTEIN"/>
    <property type="match status" value="1"/>
</dbReference>